<keyword evidence="3" id="KW-1185">Reference proteome</keyword>
<name>A0AAD9IPD4_PROWI</name>
<evidence type="ECO:0000313" key="3">
    <source>
        <dbReference type="Proteomes" id="UP001255856"/>
    </source>
</evidence>
<keyword evidence="1" id="KW-0175">Coiled coil</keyword>
<dbReference type="Proteomes" id="UP001255856">
    <property type="component" value="Unassembled WGS sequence"/>
</dbReference>
<evidence type="ECO:0000256" key="1">
    <source>
        <dbReference type="SAM" id="Coils"/>
    </source>
</evidence>
<feature type="coiled-coil region" evidence="1">
    <location>
        <begin position="100"/>
        <end position="134"/>
    </location>
</feature>
<dbReference type="AlphaFoldDB" id="A0AAD9IPD4"/>
<protein>
    <submittedName>
        <fullName evidence="2">Uncharacterized protein</fullName>
    </submittedName>
</protein>
<gene>
    <name evidence="2" type="ORF">QBZ16_000784</name>
</gene>
<dbReference type="EMBL" id="JASFZW010000001">
    <property type="protein sequence ID" value="KAK2080930.1"/>
    <property type="molecule type" value="Genomic_DNA"/>
</dbReference>
<comment type="caution">
    <text evidence="2">The sequence shown here is derived from an EMBL/GenBank/DDBJ whole genome shotgun (WGS) entry which is preliminary data.</text>
</comment>
<evidence type="ECO:0000313" key="2">
    <source>
        <dbReference type="EMBL" id="KAK2080930.1"/>
    </source>
</evidence>
<accession>A0AAD9IPD4</accession>
<reference evidence="2" key="1">
    <citation type="submission" date="2021-01" db="EMBL/GenBank/DDBJ databases">
        <authorList>
            <person name="Eckstrom K.M.E."/>
        </authorList>
    </citation>
    <scope>NUCLEOTIDE SEQUENCE</scope>
    <source>
        <strain evidence="2">UVCC 0001</strain>
    </source>
</reference>
<organism evidence="2 3">
    <name type="scientific">Prototheca wickerhamii</name>
    <dbReference type="NCBI Taxonomy" id="3111"/>
    <lineage>
        <taxon>Eukaryota</taxon>
        <taxon>Viridiplantae</taxon>
        <taxon>Chlorophyta</taxon>
        <taxon>core chlorophytes</taxon>
        <taxon>Trebouxiophyceae</taxon>
        <taxon>Chlorellales</taxon>
        <taxon>Chlorellaceae</taxon>
        <taxon>Prototheca</taxon>
    </lineage>
</organism>
<sequence length="409" mass="45529">MTPRGDPNYQLAVEPRLDSDISLDLFGASDLVPRPSFTWNDIHLLGADSLPATSPLDPARGLSSFLPGYSSFPSFTLGGPSPLFPAAPQAAAPRQPARYRAKRRAELAHARESYEKLRSELMMAKKENRLLTCRSVLFEQLLSCREDYLNLIRSPNKGTPFPAWGNKEGDPPPLYYSWTEPDLPPGQAACLDGLCRYLDMIDPPALPPAEVAMFRETPLASLCRLYRDTRAEILHILDVMHVAQGAAARDAAVDQLIATMKRARSLLWRCSRYRPGVLTRVVAGDAAEASRGVGEGHWRVVIEAMALTPAQAQAIAETRAALLLRMDRILLERRRLLAEVEALSLPDHDMSTEELQRWQQATLEIGRNLDQEKIAHRDAYMAAIAHALSLRQKCIMLAMSYPCLPDMLQ</sequence>
<proteinExistence type="predicted"/>